<proteinExistence type="predicted"/>
<organism evidence="2 3">
    <name type="scientific">Polychaeton citri CBS 116435</name>
    <dbReference type="NCBI Taxonomy" id="1314669"/>
    <lineage>
        <taxon>Eukaryota</taxon>
        <taxon>Fungi</taxon>
        <taxon>Dikarya</taxon>
        <taxon>Ascomycota</taxon>
        <taxon>Pezizomycotina</taxon>
        <taxon>Dothideomycetes</taxon>
        <taxon>Dothideomycetidae</taxon>
        <taxon>Capnodiales</taxon>
        <taxon>Capnodiaceae</taxon>
        <taxon>Polychaeton</taxon>
    </lineage>
</organism>
<protein>
    <submittedName>
        <fullName evidence="2">Uncharacterized protein</fullName>
    </submittedName>
</protein>
<keyword evidence="1" id="KW-0812">Transmembrane</keyword>
<dbReference type="AlphaFoldDB" id="A0A9P4Q0X5"/>
<dbReference type="EMBL" id="MU003845">
    <property type="protein sequence ID" value="KAF2717368.1"/>
    <property type="molecule type" value="Genomic_DNA"/>
</dbReference>
<keyword evidence="1" id="KW-1133">Transmembrane helix</keyword>
<name>A0A9P4Q0X5_9PEZI</name>
<gene>
    <name evidence="2" type="ORF">K431DRAFT_158278</name>
</gene>
<comment type="caution">
    <text evidence="2">The sequence shown here is derived from an EMBL/GenBank/DDBJ whole genome shotgun (WGS) entry which is preliminary data.</text>
</comment>
<sequence>MNVCFHTYLDTCQLRSNQRLSSFSGSFSASVYTASLVSCALLPLDRCKRSYYLCPCEVENIPLV</sequence>
<keyword evidence="3" id="KW-1185">Reference proteome</keyword>
<dbReference type="Proteomes" id="UP000799441">
    <property type="component" value="Unassembled WGS sequence"/>
</dbReference>
<keyword evidence="1" id="KW-0472">Membrane</keyword>
<evidence type="ECO:0000313" key="2">
    <source>
        <dbReference type="EMBL" id="KAF2717368.1"/>
    </source>
</evidence>
<reference evidence="2" key="1">
    <citation type="journal article" date="2020" name="Stud. Mycol.">
        <title>101 Dothideomycetes genomes: a test case for predicting lifestyles and emergence of pathogens.</title>
        <authorList>
            <person name="Haridas S."/>
            <person name="Albert R."/>
            <person name="Binder M."/>
            <person name="Bloem J."/>
            <person name="Labutti K."/>
            <person name="Salamov A."/>
            <person name="Andreopoulos B."/>
            <person name="Baker S."/>
            <person name="Barry K."/>
            <person name="Bills G."/>
            <person name="Bluhm B."/>
            <person name="Cannon C."/>
            <person name="Castanera R."/>
            <person name="Culley D."/>
            <person name="Daum C."/>
            <person name="Ezra D."/>
            <person name="Gonzalez J."/>
            <person name="Henrissat B."/>
            <person name="Kuo A."/>
            <person name="Liang C."/>
            <person name="Lipzen A."/>
            <person name="Lutzoni F."/>
            <person name="Magnuson J."/>
            <person name="Mondo S."/>
            <person name="Nolan M."/>
            <person name="Ohm R."/>
            <person name="Pangilinan J."/>
            <person name="Park H.-J."/>
            <person name="Ramirez L."/>
            <person name="Alfaro M."/>
            <person name="Sun H."/>
            <person name="Tritt A."/>
            <person name="Yoshinaga Y."/>
            <person name="Zwiers L.-H."/>
            <person name="Turgeon B."/>
            <person name="Goodwin S."/>
            <person name="Spatafora J."/>
            <person name="Crous P."/>
            <person name="Grigoriev I."/>
        </authorList>
    </citation>
    <scope>NUCLEOTIDE SEQUENCE</scope>
    <source>
        <strain evidence="2">CBS 116435</strain>
    </source>
</reference>
<evidence type="ECO:0000313" key="3">
    <source>
        <dbReference type="Proteomes" id="UP000799441"/>
    </source>
</evidence>
<evidence type="ECO:0000256" key="1">
    <source>
        <dbReference type="SAM" id="Phobius"/>
    </source>
</evidence>
<accession>A0A9P4Q0X5</accession>
<feature type="transmembrane region" description="Helical" evidence="1">
    <location>
        <begin position="23"/>
        <end position="44"/>
    </location>
</feature>